<dbReference type="AlphaFoldDB" id="A0A7J9I5T2"/>
<reference evidence="1 2" key="1">
    <citation type="journal article" date="2019" name="Genome Biol. Evol.">
        <title>Insights into the evolution of the New World diploid cottons (Gossypium, subgenus Houzingenia) based on genome sequencing.</title>
        <authorList>
            <person name="Grover C.E."/>
            <person name="Arick M.A. 2nd"/>
            <person name="Thrash A."/>
            <person name="Conover J.L."/>
            <person name="Sanders W.S."/>
            <person name="Peterson D.G."/>
            <person name="Frelichowski J.E."/>
            <person name="Scheffler J.A."/>
            <person name="Scheffler B.E."/>
            <person name="Wendel J.F."/>
        </authorList>
    </citation>
    <scope>NUCLEOTIDE SEQUENCE [LARGE SCALE GENOMIC DNA]</scope>
    <source>
        <strain evidence="1">0</strain>
        <tissue evidence="1">Leaf</tissue>
    </source>
</reference>
<accession>A0A7J9I5T2</accession>
<organism evidence="1 2">
    <name type="scientific">Gossypium harknessii</name>
    <dbReference type="NCBI Taxonomy" id="34285"/>
    <lineage>
        <taxon>Eukaryota</taxon>
        <taxon>Viridiplantae</taxon>
        <taxon>Streptophyta</taxon>
        <taxon>Embryophyta</taxon>
        <taxon>Tracheophyta</taxon>
        <taxon>Spermatophyta</taxon>
        <taxon>Magnoliopsida</taxon>
        <taxon>eudicotyledons</taxon>
        <taxon>Gunneridae</taxon>
        <taxon>Pentapetalae</taxon>
        <taxon>rosids</taxon>
        <taxon>malvids</taxon>
        <taxon>Malvales</taxon>
        <taxon>Malvaceae</taxon>
        <taxon>Malvoideae</taxon>
        <taxon>Gossypium</taxon>
    </lineage>
</organism>
<sequence length="53" mass="6058">MMSTKSTYGNRIHIAAILLGIYQNVGKSVWSYTYSRTDHRSKASVRTRLHAMV</sequence>
<dbReference type="EMBL" id="JABFAD010026090">
    <property type="protein sequence ID" value="MBA0817479.1"/>
    <property type="molecule type" value="Genomic_DNA"/>
</dbReference>
<proteinExistence type="predicted"/>
<gene>
    <name evidence="1" type="ORF">Gohar_022076</name>
</gene>
<evidence type="ECO:0000313" key="2">
    <source>
        <dbReference type="Proteomes" id="UP000593560"/>
    </source>
</evidence>
<dbReference type="Proteomes" id="UP000593560">
    <property type="component" value="Unassembled WGS sequence"/>
</dbReference>
<protein>
    <submittedName>
        <fullName evidence="1">Uncharacterized protein</fullName>
    </submittedName>
</protein>
<evidence type="ECO:0000313" key="1">
    <source>
        <dbReference type="EMBL" id="MBA0817479.1"/>
    </source>
</evidence>
<keyword evidence="2" id="KW-1185">Reference proteome</keyword>
<name>A0A7J9I5T2_9ROSI</name>
<comment type="caution">
    <text evidence="1">The sequence shown here is derived from an EMBL/GenBank/DDBJ whole genome shotgun (WGS) entry which is preliminary data.</text>
</comment>